<feature type="compositionally biased region" description="Low complexity" evidence="1">
    <location>
        <begin position="67"/>
        <end position="92"/>
    </location>
</feature>
<dbReference type="EMBL" id="BNDW01000054">
    <property type="protein sequence ID" value="GHI24379.1"/>
    <property type="molecule type" value="Genomic_DNA"/>
</dbReference>
<dbReference type="EMBL" id="BNDW01000081">
    <property type="protein sequence ID" value="GHI25576.1"/>
    <property type="molecule type" value="Genomic_DNA"/>
</dbReference>
<dbReference type="EMBL" id="BNDW01000081">
    <property type="protein sequence ID" value="GHI25594.1"/>
    <property type="molecule type" value="Genomic_DNA"/>
</dbReference>
<feature type="region of interest" description="Disordered" evidence="1">
    <location>
        <begin position="40"/>
        <end position="92"/>
    </location>
</feature>
<evidence type="ECO:0000313" key="12">
    <source>
        <dbReference type="EMBL" id="GHI26890.1"/>
    </source>
</evidence>
<dbReference type="EMBL" id="BNDW01000026">
    <property type="protein sequence ID" value="GHI22805.1"/>
    <property type="molecule type" value="Genomic_DNA"/>
</dbReference>
<dbReference type="EMBL" id="BNDW01000026">
    <property type="protein sequence ID" value="GHI22791.1"/>
    <property type="molecule type" value="Genomic_DNA"/>
</dbReference>
<evidence type="ECO:0000313" key="9">
    <source>
        <dbReference type="EMBL" id="GHI24498.1"/>
    </source>
</evidence>
<evidence type="ECO:0000313" key="4">
    <source>
        <dbReference type="EMBL" id="GHI22791.1"/>
    </source>
</evidence>
<dbReference type="Proteomes" id="UP001052739">
    <property type="component" value="Unassembled WGS sequence"/>
</dbReference>
<evidence type="ECO:0000313" key="6">
    <source>
        <dbReference type="EMBL" id="GHI23388.1"/>
    </source>
</evidence>
<dbReference type="EMBL" id="BNDW01000010">
    <property type="protein sequence ID" value="GHI20390.1"/>
    <property type="molecule type" value="Genomic_DNA"/>
</dbReference>
<feature type="region of interest" description="Disordered" evidence="1">
    <location>
        <begin position="1"/>
        <end position="20"/>
    </location>
</feature>
<comment type="caution">
    <text evidence="7">The sequence shown here is derived from an EMBL/GenBank/DDBJ whole genome shotgun (WGS) entry which is preliminary data.</text>
</comment>
<evidence type="ECO:0000313" key="7">
    <source>
        <dbReference type="EMBL" id="GHI24379.1"/>
    </source>
</evidence>
<evidence type="ECO:0000313" key="3">
    <source>
        <dbReference type="EMBL" id="GHI20401.1"/>
    </source>
</evidence>
<dbReference type="EMBL" id="BNDW01000011">
    <property type="protein sequence ID" value="GHI20401.1"/>
    <property type="molecule type" value="Genomic_DNA"/>
</dbReference>
<gene>
    <name evidence="2" type="ORF">Shyd_17610</name>
    <name evidence="3" type="ORF">Shyd_17720</name>
    <name evidence="4" type="ORF">Shyd_41620</name>
    <name evidence="5" type="ORF">Shyd_41760</name>
    <name evidence="6" type="ORF">Shyd_47590</name>
    <name evidence="7" type="ORF">Shyd_57500</name>
    <name evidence="8" type="ORF">Shyd_58040</name>
    <name evidence="9" type="ORF">Shyd_58690</name>
    <name evidence="10" type="ORF">Shyd_69470</name>
    <name evidence="11" type="ORF">Shyd_69650</name>
    <name evidence="12" type="ORF">Shyd_82610</name>
</gene>
<accession>A0ABQ3PH94</accession>
<evidence type="ECO:0000313" key="8">
    <source>
        <dbReference type="EMBL" id="GHI24433.1"/>
    </source>
</evidence>
<evidence type="ECO:0000256" key="1">
    <source>
        <dbReference type="SAM" id="MobiDB-lite"/>
    </source>
</evidence>
<sequence length="92" mass="9363">MRVRITRSIGVSRGTVEQGGKCCAPPTGWVCGARAVAGRPVPSPVPAAAKERAGAGGRAGRSVPGQRAAETTRAMRAAEPPIRRAAPALAHQ</sequence>
<protein>
    <submittedName>
        <fullName evidence="7">Uncharacterized protein</fullName>
    </submittedName>
</protein>
<name>A0ABQ3PH94_9ACTN</name>
<evidence type="ECO:0000313" key="5">
    <source>
        <dbReference type="EMBL" id="GHI22805.1"/>
    </source>
</evidence>
<evidence type="ECO:0000313" key="2">
    <source>
        <dbReference type="EMBL" id="GHI20390.1"/>
    </source>
</evidence>
<evidence type="ECO:0000313" key="11">
    <source>
        <dbReference type="EMBL" id="GHI25594.1"/>
    </source>
</evidence>
<keyword evidence="13" id="KW-1185">Reference proteome</keyword>
<evidence type="ECO:0000313" key="10">
    <source>
        <dbReference type="EMBL" id="GHI25576.1"/>
    </source>
</evidence>
<dbReference type="EMBL" id="BNDW01000059">
    <property type="protein sequence ID" value="GHI24498.1"/>
    <property type="molecule type" value="Genomic_DNA"/>
</dbReference>
<evidence type="ECO:0000313" key="13">
    <source>
        <dbReference type="Proteomes" id="UP001052739"/>
    </source>
</evidence>
<reference evidence="7" key="1">
    <citation type="submission" date="2024-05" db="EMBL/GenBank/DDBJ databases">
        <title>Whole genome shotgun sequence of Streptomyces hydrogenans NBRC 13475.</title>
        <authorList>
            <person name="Komaki H."/>
            <person name="Tamura T."/>
        </authorList>
    </citation>
    <scope>NUCLEOTIDE SEQUENCE</scope>
    <source>
        <strain evidence="7">NBRC 13475</strain>
    </source>
</reference>
<organism evidence="7 13">
    <name type="scientific">Streptomyces hydrogenans</name>
    <dbReference type="NCBI Taxonomy" id="1873719"/>
    <lineage>
        <taxon>Bacteria</taxon>
        <taxon>Bacillati</taxon>
        <taxon>Actinomycetota</taxon>
        <taxon>Actinomycetes</taxon>
        <taxon>Kitasatosporales</taxon>
        <taxon>Streptomycetaceae</taxon>
        <taxon>Streptomyces</taxon>
    </lineage>
</organism>
<proteinExistence type="predicted"/>
<dbReference type="EMBL" id="BNDW01000057">
    <property type="protein sequence ID" value="GHI24433.1"/>
    <property type="molecule type" value="Genomic_DNA"/>
</dbReference>
<dbReference type="EMBL" id="BNDW01000037">
    <property type="protein sequence ID" value="GHI23388.1"/>
    <property type="molecule type" value="Genomic_DNA"/>
</dbReference>
<dbReference type="EMBL" id="BNDW01000105">
    <property type="protein sequence ID" value="GHI26890.1"/>
    <property type="molecule type" value="Genomic_DNA"/>
</dbReference>